<keyword evidence="1" id="KW-1133">Transmembrane helix</keyword>
<keyword evidence="3" id="KW-1185">Reference proteome</keyword>
<sequence length="133" mass="14652">MQSGPCVVAASKLCSTTTELSRRCLHPVLLPQPLPKHREREKEDDGQRRKELPLYRRDLYRRQAVTPSTFLPLPAPPHYRRRPRSSLSVLLLLCPVTTIALIVMLGWVAAADFCASGVVGVAGNTAAAARIIN</sequence>
<feature type="transmembrane region" description="Helical" evidence="1">
    <location>
        <begin position="89"/>
        <end position="110"/>
    </location>
</feature>
<dbReference type="Proteomes" id="UP001341840">
    <property type="component" value="Unassembled WGS sequence"/>
</dbReference>
<name>A0ABU6SYI8_9FABA</name>
<comment type="caution">
    <text evidence="2">The sequence shown here is derived from an EMBL/GenBank/DDBJ whole genome shotgun (WGS) entry which is preliminary data.</text>
</comment>
<organism evidence="2 3">
    <name type="scientific">Stylosanthes scabra</name>
    <dbReference type="NCBI Taxonomy" id="79078"/>
    <lineage>
        <taxon>Eukaryota</taxon>
        <taxon>Viridiplantae</taxon>
        <taxon>Streptophyta</taxon>
        <taxon>Embryophyta</taxon>
        <taxon>Tracheophyta</taxon>
        <taxon>Spermatophyta</taxon>
        <taxon>Magnoliopsida</taxon>
        <taxon>eudicotyledons</taxon>
        <taxon>Gunneridae</taxon>
        <taxon>Pentapetalae</taxon>
        <taxon>rosids</taxon>
        <taxon>fabids</taxon>
        <taxon>Fabales</taxon>
        <taxon>Fabaceae</taxon>
        <taxon>Papilionoideae</taxon>
        <taxon>50 kb inversion clade</taxon>
        <taxon>dalbergioids sensu lato</taxon>
        <taxon>Dalbergieae</taxon>
        <taxon>Pterocarpus clade</taxon>
        <taxon>Stylosanthes</taxon>
    </lineage>
</organism>
<dbReference type="EMBL" id="JASCZI010063858">
    <property type="protein sequence ID" value="MED6141477.1"/>
    <property type="molecule type" value="Genomic_DNA"/>
</dbReference>
<evidence type="ECO:0000313" key="3">
    <source>
        <dbReference type="Proteomes" id="UP001341840"/>
    </source>
</evidence>
<protein>
    <submittedName>
        <fullName evidence="2">Uncharacterized protein</fullName>
    </submittedName>
</protein>
<proteinExistence type="predicted"/>
<evidence type="ECO:0000256" key="1">
    <source>
        <dbReference type="SAM" id="Phobius"/>
    </source>
</evidence>
<keyword evidence="1" id="KW-0472">Membrane</keyword>
<keyword evidence="1" id="KW-0812">Transmembrane</keyword>
<gene>
    <name evidence="2" type="ORF">PIB30_103774</name>
</gene>
<evidence type="ECO:0000313" key="2">
    <source>
        <dbReference type="EMBL" id="MED6141477.1"/>
    </source>
</evidence>
<reference evidence="2 3" key="1">
    <citation type="journal article" date="2023" name="Plants (Basel)">
        <title>Bridging the Gap: Combining Genomics and Transcriptomics Approaches to Understand Stylosanthes scabra, an Orphan Legume from the Brazilian Caatinga.</title>
        <authorList>
            <person name="Ferreira-Neto J.R.C."/>
            <person name="da Silva M.D."/>
            <person name="Binneck E."/>
            <person name="de Melo N.F."/>
            <person name="da Silva R.H."/>
            <person name="de Melo A.L.T.M."/>
            <person name="Pandolfi V."/>
            <person name="Bustamante F.O."/>
            <person name="Brasileiro-Vidal A.C."/>
            <person name="Benko-Iseppon A.M."/>
        </authorList>
    </citation>
    <scope>NUCLEOTIDE SEQUENCE [LARGE SCALE GENOMIC DNA]</scope>
    <source>
        <tissue evidence="2">Leaves</tissue>
    </source>
</reference>
<accession>A0ABU6SYI8</accession>